<accession>A0A0R3RG49</accession>
<reference evidence="3" key="1">
    <citation type="submission" date="2017-02" db="UniProtKB">
        <authorList>
            <consortium name="WormBaseParasite"/>
        </authorList>
    </citation>
    <scope>IDENTIFICATION</scope>
</reference>
<dbReference type="WBParaSite" id="EEL_0000037101-mRNA-1">
    <property type="protein sequence ID" value="EEL_0000037101-mRNA-1"/>
    <property type="gene ID" value="EEL_0000037101"/>
</dbReference>
<evidence type="ECO:0000256" key="1">
    <source>
        <dbReference type="SAM" id="MobiDB-lite"/>
    </source>
</evidence>
<feature type="region of interest" description="Disordered" evidence="1">
    <location>
        <begin position="845"/>
        <end position="872"/>
    </location>
</feature>
<name>A0A0R3RG49_9BILA</name>
<dbReference type="AlphaFoldDB" id="A0A0R3RG49"/>
<keyword evidence="2" id="KW-1185">Reference proteome</keyword>
<organism evidence="2 3">
    <name type="scientific">Elaeophora elaphi</name>
    <dbReference type="NCBI Taxonomy" id="1147741"/>
    <lineage>
        <taxon>Eukaryota</taxon>
        <taxon>Metazoa</taxon>
        <taxon>Ecdysozoa</taxon>
        <taxon>Nematoda</taxon>
        <taxon>Chromadorea</taxon>
        <taxon>Rhabditida</taxon>
        <taxon>Spirurina</taxon>
        <taxon>Spiruromorpha</taxon>
        <taxon>Filarioidea</taxon>
        <taxon>Onchocercidae</taxon>
        <taxon>Elaeophora</taxon>
    </lineage>
</organism>
<dbReference type="Proteomes" id="UP000050640">
    <property type="component" value="Unplaced"/>
</dbReference>
<evidence type="ECO:0000313" key="2">
    <source>
        <dbReference type="Proteomes" id="UP000050640"/>
    </source>
</evidence>
<feature type="compositionally biased region" description="Basic residues" evidence="1">
    <location>
        <begin position="852"/>
        <end position="863"/>
    </location>
</feature>
<sequence>MSAVEAESKCLRDVNKMLPKWFKHTRNIKCGRKIICVDQLYGWRGNDTGYYGSEELEDTPDFLDEVKILPVKNESKNEQLEVLRKEAEERLKKVRETHPNFNILTDRAPTPDFSVTYIETSCSAVNDSVNESQQENVVTATDEVEKTIIDDAASDENSSSNCGEPMENSDVNLTYTIEKNEDNKGLLLLTSENRVKNGEERELILELKLDGTIIIEKSHGTESSVVNSLQECEKEQNNISEFSSDHIDETAKNTCQRREMLNEEVAEHPILQTTDSVNIQHKNEISPQPANQKVFGYPALLQATFDLSRIDKVDVSTDGKNEMLQISSVNLRASRIPHSRPNLMEQMDNSITHVNTSRLSDRTAVSFKTPKQHTRTVVEKTVAKKQSIIDTPLFKKRSIVSKASRGTSTPVEESACYVCPRYDAHHAVLASHATQTGSGTPVSLYNRKTPQNALTPIRRPLPLSSRTSCELSAGKVSTPSRIPVPTCALMAISQYGTPSPLSGGCNRTELECWRTNLMSSITQIPLSRFAFEHLKNGGTPRPTSSTEKKCKEIADKNSLFSTSKTPVAKTGLNCLSYPDISQMLVNNVTRSGPAYRRRANPSKLLSPIGNLRFENSGESSSLSPKCTTPRTKITKEKMNETQHIAIDSHNGDTVDELVEDTVKLVIVGERDIPSEEQEIIFDATTDEYRRQSHQKQQETPVFDTGNYFGQRRILSMLNESNVSVNTPGKEEDSVVNMDPLLSGDSRNPSDISASPVHIIAAKNENKGAAVLCARKIVHCEETEQGLRRSTRNRVAPIRSWLGEKPVYRRDQQGTFELVRVEEAVVKDPLFVKYKTIDMAKALEQQKREQKQHSRARKLRKFSRACRGYAKED</sequence>
<protein>
    <submittedName>
        <fullName evidence="3">Centriolar coiled-coil protein of 110 kDa</fullName>
    </submittedName>
</protein>
<proteinExistence type="predicted"/>
<evidence type="ECO:0000313" key="3">
    <source>
        <dbReference type="WBParaSite" id="EEL_0000037101-mRNA-1"/>
    </source>
</evidence>